<keyword evidence="2" id="KW-0067">ATP-binding</keyword>
<dbReference type="SMART" id="SM01086">
    <property type="entry name" value="ClpB_D2-small"/>
    <property type="match status" value="1"/>
</dbReference>
<name>A0AAE0ADB9_9ROSI</name>
<comment type="caution">
    <text evidence="4">The sequence shown here is derived from an EMBL/GenBank/DDBJ whole genome shotgun (WGS) entry which is preliminary data.</text>
</comment>
<dbReference type="AlphaFoldDB" id="A0AAE0ADB9"/>
<evidence type="ECO:0000259" key="3">
    <source>
        <dbReference type="SMART" id="SM01086"/>
    </source>
</evidence>
<gene>
    <name evidence="4" type="ORF">Dsin_016069</name>
</gene>
<dbReference type="SUPFAM" id="SSF52540">
    <property type="entry name" value="P-loop containing nucleoside triphosphate hydrolases"/>
    <property type="match status" value="1"/>
</dbReference>
<protein>
    <recommendedName>
        <fullName evidence="3">Clp ATPase C-terminal domain-containing protein</fullName>
    </recommendedName>
</protein>
<dbReference type="GO" id="GO:0016887">
    <property type="term" value="F:ATP hydrolysis activity"/>
    <property type="evidence" value="ECO:0007669"/>
    <property type="project" value="TreeGrafter"/>
</dbReference>
<proteinExistence type="predicted"/>
<dbReference type="PANTHER" id="PTHR11638:SF86">
    <property type="entry name" value="CHAPERONE PROTEIN CLPB4, MITOCHONDRIAL"/>
    <property type="match status" value="1"/>
</dbReference>
<keyword evidence="5" id="KW-1185">Reference proteome</keyword>
<dbReference type="Proteomes" id="UP001281410">
    <property type="component" value="Unassembled WGS sequence"/>
</dbReference>
<evidence type="ECO:0000313" key="5">
    <source>
        <dbReference type="Proteomes" id="UP001281410"/>
    </source>
</evidence>
<dbReference type="GO" id="GO:0005737">
    <property type="term" value="C:cytoplasm"/>
    <property type="evidence" value="ECO:0007669"/>
    <property type="project" value="TreeGrafter"/>
</dbReference>
<dbReference type="InterPro" id="IPR050130">
    <property type="entry name" value="ClpA_ClpB"/>
</dbReference>
<organism evidence="4 5">
    <name type="scientific">Dipteronia sinensis</name>
    <dbReference type="NCBI Taxonomy" id="43782"/>
    <lineage>
        <taxon>Eukaryota</taxon>
        <taxon>Viridiplantae</taxon>
        <taxon>Streptophyta</taxon>
        <taxon>Embryophyta</taxon>
        <taxon>Tracheophyta</taxon>
        <taxon>Spermatophyta</taxon>
        <taxon>Magnoliopsida</taxon>
        <taxon>eudicotyledons</taxon>
        <taxon>Gunneridae</taxon>
        <taxon>Pentapetalae</taxon>
        <taxon>rosids</taxon>
        <taxon>malvids</taxon>
        <taxon>Sapindales</taxon>
        <taxon>Sapindaceae</taxon>
        <taxon>Hippocastanoideae</taxon>
        <taxon>Acereae</taxon>
        <taxon>Dipteronia</taxon>
    </lineage>
</organism>
<sequence length="281" mass="32528">MAGQTFRSEFINRIDRFIIFLPLDAKQIYKCVEIQVDLRYTKGAVELLATLGFDPNSGVRLVKREIQLHIVDKVAIGVMKGDFKREESLIVTVEESTSAIKKLHIKKLDLSDAIFDIQEKIYDHSSYDAIDDSDWEMSLSFAVSWRNTMMQHKALFKEQIAEDYSNCEVHYPPPRILPKLKPRKINLHYTKGVELLGKLELNPNFSAWRINSIIQQLIENEIAMGLRREDFKEGDSIMVDVDESPAAKYLPARKKICVKKLDRLSEAMVDSDWEMINYHFA</sequence>
<keyword evidence="1" id="KW-0547">Nucleotide-binding</keyword>
<evidence type="ECO:0000256" key="2">
    <source>
        <dbReference type="ARBA" id="ARBA00022840"/>
    </source>
</evidence>
<dbReference type="GO" id="GO:0005524">
    <property type="term" value="F:ATP binding"/>
    <property type="evidence" value="ECO:0007669"/>
    <property type="project" value="UniProtKB-KW"/>
</dbReference>
<dbReference type="Pfam" id="PF10431">
    <property type="entry name" value="ClpB_D2-small"/>
    <property type="match status" value="1"/>
</dbReference>
<evidence type="ECO:0000256" key="1">
    <source>
        <dbReference type="ARBA" id="ARBA00022741"/>
    </source>
</evidence>
<dbReference type="PANTHER" id="PTHR11638">
    <property type="entry name" value="ATP-DEPENDENT CLP PROTEASE"/>
    <property type="match status" value="1"/>
</dbReference>
<feature type="domain" description="Clp ATPase C-terminal" evidence="3">
    <location>
        <begin position="23"/>
        <end position="105"/>
    </location>
</feature>
<accession>A0AAE0ADB9</accession>
<evidence type="ECO:0000313" key="4">
    <source>
        <dbReference type="EMBL" id="KAK3211363.1"/>
    </source>
</evidence>
<dbReference type="EMBL" id="JANJYJ010000005">
    <property type="protein sequence ID" value="KAK3211363.1"/>
    <property type="molecule type" value="Genomic_DNA"/>
</dbReference>
<dbReference type="InterPro" id="IPR019489">
    <property type="entry name" value="Clp_ATPase_C"/>
</dbReference>
<reference evidence="4" key="1">
    <citation type="journal article" date="2023" name="Plant J.">
        <title>Genome sequences and population genomics provide insights into the demographic history, inbreeding, and mutation load of two 'living fossil' tree species of Dipteronia.</title>
        <authorList>
            <person name="Feng Y."/>
            <person name="Comes H.P."/>
            <person name="Chen J."/>
            <person name="Zhu S."/>
            <person name="Lu R."/>
            <person name="Zhang X."/>
            <person name="Li P."/>
            <person name="Qiu J."/>
            <person name="Olsen K.M."/>
            <person name="Qiu Y."/>
        </authorList>
    </citation>
    <scope>NUCLEOTIDE SEQUENCE</scope>
    <source>
        <strain evidence="4">NBL</strain>
    </source>
</reference>
<dbReference type="InterPro" id="IPR027417">
    <property type="entry name" value="P-loop_NTPase"/>
</dbReference>
<dbReference type="GO" id="GO:0034605">
    <property type="term" value="P:cellular response to heat"/>
    <property type="evidence" value="ECO:0007669"/>
    <property type="project" value="TreeGrafter"/>
</dbReference>
<dbReference type="Gene3D" id="1.10.8.60">
    <property type="match status" value="2"/>
</dbReference>